<dbReference type="Proteomes" id="UP000828941">
    <property type="component" value="Chromosome 11"/>
</dbReference>
<dbReference type="EMBL" id="CM039436">
    <property type="protein sequence ID" value="KAI4314638.1"/>
    <property type="molecule type" value="Genomic_DNA"/>
</dbReference>
<accession>A0ACB9LTP0</accession>
<keyword evidence="2" id="KW-1185">Reference proteome</keyword>
<organism evidence="1 2">
    <name type="scientific">Bauhinia variegata</name>
    <name type="common">Purple orchid tree</name>
    <name type="synonym">Phanera variegata</name>
    <dbReference type="NCBI Taxonomy" id="167791"/>
    <lineage>
        <taxon>Eukaryota</taxon>
        <taxon>Viridiplantae</taxon>
        <taxon>Streptophyta</taxon>
        <taxon>Embryophyta</taxon>
        <taxon>Tracheophyta</taxon>
        <taxon>Spermatophyta</taxon>
        <taxon>Magnoliopsida</taxon>
        <taxon>eudicotyledons</taxon>
        <taxon>Gunneridae</taxon>
        <taxon>Pentapetalae</taxon>
        <taxon>rosids</taxon>
        <taxon>fabids</taxon>
        <taxon>Fabales</taxon>
        <taxon>Fabaceae</taxon>
        <taxon>Cercidoideae</taxon>
        <taxon>Cercideae</taxon>
        <taxon>Bauhiniinae</taxon>
        <taxon>Bauhinia</taxon>
    </lineage>
</organism>
<protein>
    <submittedName>
        <fullName evidence="1">Uncharacterized protein</fullName>
    </submittedName>
</protein>
<comment type="caution">
    <text evidence="1">The sequence shown here is derived from an EMBL/GenBank/DDBJ whole genome shotgun (WGS) entry which is preliminary data.</text>
</comment>
<evidence type="ECO:0000313" key="2">
    <source>
        <dbReference type="Proteomes" id="UP000828941"/>
    </source>
</evidence>
<proteinExistence type="predicted"/>
<gene>
    <name evidence="1" type="ORF">L6164_027526</name>
</gene>
<name>A0ACB9LTP0_BAUVA</name>
<evidence type="ECO:0000313" key="1">
    <source>
        <dbReference type="EMBL" id="KAI4314638.1"/>
    </source>
</evidence>
<sequence>MRSMLNLTQSSTGFTNEQNNVFKRFKRKKDDLEAQFNEVKETAERASSEKSKLQQDLERTRQQANEALKAMDGDRQQLRSANKKLRDTIEDLRRSLQPKESVIETLQQSLAEKEQMLEEMRGLLQAADEKRQASIAELSAKHQSVCFQQNIENLEAQINDALSDRSKATETISSLQVLVAERESKIAEMEAASTGEAARLRAAVESVKGELSHLKQEHEKEKESWETATRSLKTKLEIAERNCIRAEIEVAKMRSQLESEVSAQTRILNMKDTELLACKEEISRLESEFSSYKVRAHSLLQKKDAELAAAKDSEQLKDLEKALKEAESQVLSVTAERDRVLQDLQSAIANHERELTERDTALENAKQQRKSLEMKLDSTNAQHQKEKEAWELSLQNVEETWGIRCEAIKAENETVSALDIQKELEDLKLRYKKLKEEHDSFRDLADRMIGEKDNEISRLLDDNKNLRQSLQSRPHPVDQNDSYNSAFHKQDSQSFSPST</sequence>
<reference evidence="1 2" key="1">
    <citation type="journal article" date="2022" name="DNA Res.">
        <title>Chromosomal-level genome assembly of the orchid tree Bauhinia variegata (Leguminosae; Cercidoideae) supports the allotetraploid origin hypothesis of Bauhinia.</title>
        <authorList>
            <person name="Zhong Y."/>
            <person name="Chen Y."/>
            <person name="Zheng D."/>
            <person name="Pang J."/>
            <person name="Liu Y."/>
            <person name="Luo S."/>
            <person name="Meng S."/>
            <person name="Qian L."/>
            <person name="Wei D."/>
            <person name="Dai S."/>
            <person name="Zhou R."/>
        </authorList>
    </citation>
    <scope>NUCLEOTIDE SEQUENCE [LARGE SCALE GENOMIC DNA]</scope>
    <source>
        <strain evidence="1">BV-YZ2020</strain>
    </source>
</reference>